<evidence type="ECO:0000256" key="1">
    <source>
        <dbReference type="ARBA" id="ARBA00022491"/>
    </source>
</evidence>
<dbReference type="SUPFAM" id="SSF53822">
    <property type="entry name" value="Periplasmic binding protein-like I"/>
    <property type="match status" value="1"/>
</dbReference>
<feature type="domain" description="HTH lacI-type" evidence="5">
    <location>
        <begin position="6"/>
        <end position="51"/>
    </location>
</feature>
<name>A0ABS6K8K9_9FIRM</name>
<dbReference type="Proteomes" id="UP001314681">
    <property type="component" value="Unassembled WGS sequence"/>
</dbReference>
<dbReference type="EMBL" id="JAHQCX010000007">
    <property type="protein sequence ID" value="MBU9726850.1"/>
    <property type="molecule type" value="Genomic_DNA"/>
</dbReference>
<dbReference type="SUPFAM" id="SSF47413">
    <property type="entry name" value="lambda repressor-like DNA-binding domains"/>
    <property type="match status" value="1"/>
</dbReference>
<reference evidence="6 7" key="1">
    <citation type="submission" date="2021-06" db="EMBL/GenBank/DDBJ databases">
        <title>Description of novel taxa of the family Lachnospiraceae.</title>
        <authorList>
            <person name="Chaplin A.V."/>
            <person name="Sokolova S.R."/>
            <person name="Pikina A.P."/>
            <person name="Korzhanova M."/>
            <person name="Belova V."/>
            <person name="Korostin D."/>
            <person name="Efimov B.A."/>
        </authorList>
    </citation>
    <scope>NUCLEOTIDE SEQUENCE [LARGE SCALE GENOMIC DNA]</scope>
    <source>
        <strain evidence="6 7">ASD4241</strain>
    </source>
</reference>
<dbReference type="InterPro" id="IPR010982">
    <property type="entry name" value="Lambda_DNA-bd_dom_sf"/>
</dbReference>
<dbReference type="CDD" id="cd01392">
    <property type="entry name" value="HTH_LacI"/>
    <property type="match status" value="1"/>
</dbReference>
<dbReference type="InterPro" id="IPR046335">
    <property type="entry name" value="LacI/GalR-like_sensor"/>
</dbReference>
<dbReference type="InterPro" id="IPR000843">
    <property type="entry name" value="HTH_LacI"/>
</dbReference>
<evidence type="ECO:0000259" key="5">
    <source>
        <dbReference type="PROSITE" id="PS50932"/>
    </source>
</evidence>
<evidence type="ECO:0000256" key="2">
    <source>
        <dbReference type="ARBA" id="ARBA00023015"/>
    </source>
</evidence>
<dbReference type="CDD" id="cd19974">
    <property type="entry name" value="PBP1_LacI-like"/>
    <property type="match status" value="1"/>
</dbReference>
<dbReference type="GO" id="GO:0003677">
    <property type="term" value="F:DNA binding"/>
    <property type="evidence" value="ECO:0007669"/>
    <property type="project" value="UniProtKB-KW"/>
</dbReference>
<sequence length="340" mass="38756">MNNNKVTMQQIADKLGISKVSVSKAINNQEGISQELRKKILSVAVEMGYMPKKKFTTADKQDYKLAFFTPKRYFFENENFYSQIFYYLNKECSDAHYTLSVFIINAEDEHAGILPSIYLNDDFDGVFVGGEMESSYIQNLLRFQKPVILIDFYKPGLDLDCILVDNFYIGYEATTYLIQNGHKRIGFVGNIEQASSIADRFYGYQKALAENQLTYSKEWNIVNNEPLTGLYTENISLPGEMPTAFLCYCDMAAFYLIKTLSSRNLHVPQDISIISFDNTEISISSIPPLTTVDISKKQLANHAFRQMLLRLDNPDSNTQRVIVSTKLVIRSSVRHISCDG</sequence>
<dbReference type="Pfam" id="PF00356">
    <property type="entry name" value="LacI"/>
    <property type="match status" value="1"/>
</dbReference>
<evidence type="ECO:0000256" key="3">
    <source>
        <dbReference type="ARBA" id="ARBA00023125"/>
    </source>
</evidence>
<keyword evidence="4" id="KW-0804">Transcription</keyword>
<keyword evidence="3 6" id="KW-0238">DNA-binding</keyword>
<dbReference type="RefSeq" id="WP_158352949.1">
    <property type="nucleotide sequence ID" value="NZ_JAHQCX010000007.1"/>
</dbReference>
<dbReference type="Gene3D" id="1.10.260.40">
    <property type="entry name" value="lambda repressor-like DNA-binding domains"/>
    <property type="match status" value="1"/>
</dbReference>
<keyword evidence="1" id="KW-0678">Repressor</keyword>
<comment type="caution">
    <text evidence="6">The sequence shown here is derived from an EMBL/GenBank/DDBJ whole genome shotgun (WGS) entry which is preliminary data.</text>
</comment>
<dbReference type="PROSITE" id="PS50932">
    <property type="entry name" value="HTH_LACI_2"/>
    <property type="match status" value="1"/>
</dbReference>
<dbReference type="Pfam" id="PF13377">
    <property type="entry name" value="Peripla_BP_3"/>
    <property type="match status" value="1"/>
</dbReference>
<dbReference type="PANTHER" id="PTHR30146:SF148">
    <property type="entry name" value="HTH-TYPE TRANSCRIPTIONAL REPRESSOR PURR-RELATED"/>
    <property type="match status" value="1"/>
</dbReference>
<dbReference type="PANTHER" id="PTHR30146">
    <property type="entry name" value="LACI-RELATED TRANSCRIPTIONAL REPRESSOR"/>
    <property type="match status" value="1"/>
</dbReference>
<keyword evidence="7" id="KW-1185">Reference proteome</keyword>
<dbReference type="Gene3D" id="3.40.50.2300">
    <property type="match status" value="2"/>
</dbReference>
<evidence type="ECO:0000313" key="7">
    <source>
        <dbReference type="Proteomes" id="UP001314681"/>
    </source>
</evidence>
<protein>
    <submittedName>
        <fullName evidence="6">LacI family DNA-binding transcriptional regulator</fullName>
    </submittedName>
</protein>
<dbReference type="SMART" id="SM00354">
    <property type="entry name" value="HTH_LACI"/>
    <property type="match status" value="1"/>
</dbReference>
<gene>
    <name evidence="6" type="ORF">KTH90_12575</name>
</gene>
<evidence type="ECO:0000313" key="6">
    <source>
        <dbReference type="EMBL" id="MBU9726850.1"/>
    </source>
</evidence>
<organism evidence="6 7">
    <name type="scientific">Diplocloster modestus</name>
    <dbReference type="NCBI Taxonomy" id="2850322"/>
    <lineage>
        <taxon>Bacteria</taxon>
        <taxon>Bacillati</taxon>
        <taxon>Bacillota</taxon>
        <taxon>Clostridia</taxon>
        <taxon>Lachnospirales</taxon>
        <taxon>Lachnospiraceae</taxon>
        <taxon>Diplocloster</taxon>
    </lineage>
</organism>
<evidence type="ECO:0000256" key="4">
    <source>
        <dbReference type="ARBA" id="ARBA00023163"/>
    </source>
</evidence>
<dbReference type="InterPro" id="IPR028082">
    <property type="entry name" value="Peripla_BP_I"/>
</dbReference>
<keyword evidence="2" id="KW-0805">Transcription regulation</keyword>
<proteinExistence type="predicted"/>
<accession>A0ABS6K8K9</accession>